<reference evidence="4" key="1">
    <citation type="journal article" date="2012" name="Proc. Natl. Acad. Sci. U.S.A.">
        <title>Genome sequence of the button mushroom Agaricus bisporus reveals mechanisms governing adaptation to a humic-rich ecological niche.</title>
        <authorList>
            <person name="Morin E."/>
            <person name="Kohler A."/>
            <person name="Baker A.R."/>
            <person name="Foulongne-Oriol M."/>
            <person name="Lombard V."/>
            <person name="Nagy L.G."/>
            <person name="Ohm R.A."/>
            <person name="Patyshakuliyeva A."/>
            <person name="Brun A."/>
            <person name="Aerts A.L."/>
            <person name="Bailey A.M."/>
            <person name="Billette C."/>
            <person name="Coutinho P.M."/>
            <person name="Deakin G."/>
            <person name="Doddapaneni H."/>
            <person name="Floudas D."/>
            <person name="Grimwood J."/>
            <person name="Hilden K."/>
            <person name="Kuees U."/>
            <person name="LaButti K.M."/>
            <person name="Lapidus A."/>
            <person name="Lindquist E.A."/>
            <person name="Lucas S.M."/>
            <person name="Murat C."/>
            <person name="Riley R.W."/>
            <person name="Salamov A.A."/>
            <person name="Schmutz J."/>
            <person name="Subramanian V."/>
            <person name="Woesten H.A.B."/>
            <person name="Xu J."/>
            <person name="Eastwood D.C."/>
            <person name="Foster G.D."/>
            <person name="Sonnenberg A.S."/>
            <person name="Cullen D."/>
            <person name="de Vries R.P."/>
            <person name="Lundell T."/>
            <person name="Hibbett D.S."/>
            <person name="Henrissat B."/>
            <person name="Burton K.S."/>
            <person name="Kerrigan R.W."/>
            <person name="Challen M.P."/>
            <person name="Grigoriev I.V."/>
            <person name="Martin F."/>
        </authorList>
    </citation>
    <scope>NUCLEOTIDE SEQUENCE [LARGE SCALE GENOMIC DNA]</scope>
    <source>
        <strain evidence="4">JB137-S8 / ATCC MYA-4627 / FGSC 10392</strain>
    </source>
</reference>
<dbReference type="AlphaFoldDB" id="K5XGV4"/>
<dbReference type="STRING" id="597362.K5XGV4"/>
<accession>K5XGV4</accession>
<dbReference type="KEGG" id="abp:AGABI1DRAFT104476"/>
<dbReference type="Proteomes" id="UP000008493">
    <property type="component" value="Unassembled WGS sequence"/>
</dbReference>
<dbReference type="FunCoup" id="K5XGV4">
    <property type="interactions" value="9"/>
</dbReference>
<dbReference type="RefSeq" id="XP_007326505.1">
    <property type="nucleotide sequence ID" value="XM_007326443.1"/>
</dbReference>
<organism evidence="3 4">
    <name type="scientific">Agaricus bisporus var. burnettii (strain JB137-S8 / ATCC MYA-4627 / FGSC 10392)</name>
    <name type="common">White button mushroom</name>
    <dbReference type="NCBI Taxonomy" id="597362"/>
    <lineage>
        <taxon>Eukaryota</taxon>
        <taxon>Fungi</taxon>
        <taxon>Dikarya</taxon>
        <taxon>Basidiomycota</taxon>
        <taxon>Agaricomycotina</taxon>
        <taxon>Agaricomycetes</taxon>
        <taxon>Agaricomycetidae</taxon>
        <taxon>Agaricales</taxon>
        <taxon>Agaricineae</taxon>
        <taxon>Agaricaceae</taxon>
        <taxon>Agaricus</taxon>
    </lineage>
</organism>
<feature type="coiled-coil region" evidence="1">
    <location>
        <begin position="35"/>
        <end position="65"/>
    </location>
</feature>
<dbReference type="eggNOG" id="ENOG502STNE">
    <property type="taxonomic scope" value="Eukaryota"/>
</dbReference>
<dbReference type="OrthoDB" id="3267661at2759"/>
<feature type="compositionally biased region" description="Acidic residues" evidence="2">
    <location>
        <begin position="107"/>
        <end position="157"/>
    </location>
</feature>
<dbReference type="HOGENOM" id="CLU_116811_0_0_1"/>
<dbReference type="OMA" id="IGRTWTQ"/>
<protein>
    <submittedName>
        <fullName evidence="3">Uncharacterized protein</fullName>
    </submittedName>
</protein>
<feature type="region of interest" description="Disordered" evidence="2">
    <location>
        <begin position="80"/>
        <end position="157"/>
    </location>
</feature>
<feature type="compositionally biased region" description="Acidic residues" evidence="2">
    <location>
        <begin position="88"/>
        <end position="98"/>
    </location>
</feature>
<dbReference type="GeneID" id="18822008"/>
<dbReference type="InParanoid" id="K5XGV4"/>
<evidence type="ECO:0000256" key="2">
    <source>
        <dbReference type="SAM" id="MobiDB-lite"/>
    </source>
</evidence>
<name>K5XGV4_AGABU</name>
<keyword evidence="1" id="KW-0175">Coiled coil</keyword>
<sequence>MPVISATLLRQPLHFPRLLPKQIPPHPIPVPRKRVYAHLNAVRDLQREMDDLSDEENELEDITAAIHNRGYTFLIPIGKSLTQQEEKNDAEEDTDDTEGSGGAPSIAEDEGENESVQDLDASMEDMDEEGNGNVDEESMEEQIEGDTEEYEEEPSDV</sequence>
<proteinExistence type="predicted"/>
<evidence type="ECO:0000313" key="3">
    <source>
        <dbReference type="EMBL" id="EKM82512.1"/>
    </source>
</evidence>
<keyword evidence="4" id="KW-1185">Reference proteome</keyword>
<dbReference type="EMBL" id="JH971386">
    <property type="protein sequence ID" value="EKM82512.1"/>
    <property type="molecule type" value="Genomic_DNA"/>
</dbReference>
<evidence type="ECO:0000313" key="4">
    <source>
        <dbReference type="Proteomes" id="UP000008493"/>
    </source>
</evidence>
<gene>
    <name evidence="3" type="ORF">AGABI1DRAFT_104476</name>
</gene>
<evidence type="ECO:0000256" key="1">
    <source>
        <dbReference type="SAM" id="Coils"/>
    </source>
</evidence>